<name>A0AA90NEN2_9ACTN</name>
<feature type="domain" description="Major facilitator superfamily (MFS) profile" evidence="8">
    <location>
        <begin position="15"/>
        <end position="429"/>
    </location>
</feature>
<keyword evidence="3" id="KW-1003">Cell membrane</keyword>
<feature type="transmembrane region" description="Helical" evidence="7">
    <location>
        <begin position="157"/>
        <end position="179"/>
    </location>
</feature>
<reference evidence="9" key="1">
    <citation type="submission" date="2023-08" db="EMBL/GenBank/DDBJ databases">
        <title>The draft genome of Tsukamurella strandjordii strain 050030.</title>
        <authorList>
            <person name="Zhao F."/>
            <person name="Feng Y."/>
            <person name="Zong Z."/>
        </authorList>
    </citation>
    <scope>NUCLEOTIDE SEQUENCE</scope>
    <source>
        <strain evidence="9">050030</strain>
    </source>
</reference>
<feature type="transmembrane region" description="Helical" evidence="7">
    <location>
        <begin position="112"/>
        <end position="136"/>
    </location>
</feature>
<dbReference type="InterPro" id="IPR011701">
    <property type="entry name" value="MFS"/>
</dbReference>
<gene>
    <name evidence="9" type="ORF">Q7X28_13700</name>
</gene>
<evidence type="ECO:0000256" key="7">
    <source>
        <dbReference type="SAM" id="Phobius"/>
    </source>
</evidence>
<dbReference type="Proteomes" id="UP001178281">
    <property type="component" value="Unassembled WGS sequence"/>
</dbReference>
<proteinExistence type="predicted"/>
<evidence type="ECO:0000256" key="5">
    <source>
        <dbReference type="ARBA" id="ARBA00022989"/>
    </source>
</evidence>
<feature type="transmembrane region" description="Helical" evidence="7">
    <location>
        <begin position="332"/>
        <end position="357"/>
    </location>
</feature>
<feature type="transmembrane region" description="Helical" evidence="7">
    <location>
        <begin position="403"/>
        <end position="422"/>
    </location>
</feature>
<keyword evidence="2" id="KW-0813">Transport</keyword>
<feature type="transmembrane region" description="Helical" evidence="7">
    <location>
        <begin position="378"/>
        <end position="397"/>
    </location>
</feature>
<sequence>MPGSGQSRQRNITRTAWAGIIGSVVEYYDFTLFGLAAALVFGPLFFPSADPTTQVISSLLTFAIGYFGRPIGGLLFSHFGDRVGRKPMLVITLLVMGVATLAIGLLPTYESIGIAAPILLAACRVLQGMGAGAEYVGSLVMMAENGDKRRLGLHVSLPGMGVFAGIVIATAVFALISLLPDDQLMSWGWRLPFLMSVVTLGVGLWIRTGVMETEEFRELKDEGRITRFPVVEALRTQWREILVGFGINGPYLAFSSLTQVFLLSYITKTLHLPASFGLLANLVASTGAIGMTPLAGHLGDRYGRRQVWLVGCAVFAVFGLLVFPALGTGNEFVIVAVMVLGISVGLATLYATQGAILTTLFEPQHRLSGVILVREPTAALIAGPAPAVAAALVASTGGDPWPVSAAFVVCAVIAAGTVLLAWNRLGTRTDFVEGEVAGPSATAAPTT</sequence>
<dbReference type="EMBL" id="JAUTIX010000005">
    <property type="protein sequence ID" value="MDP0398982.1"/>
    <property type="molecule type" value="Genomic_DNA"/>
</dbReference>
<keyword evidence="5 7" id="KW-1133">Transmembrane helix</keyword>
<comment type="caution">
    <text evidence="9">The sequence shown here is derived from an EMBL/GenBank/DDBJ whole genome shotgun (WGS) entry which is preliminary data.</text>
</comment>
<dbReference type="InterPro" id="IPR036259">
    <property type="entry name" value="MFS_trans_sf"/>
</dbReference>
<feature type="transmembrane region" description="Helical" evidence="7">
    <location>
        <begin position="272"/>
        <end position="295"/>
    </location>
</feature>
<evidence type="ECO:0000256" key="2">
    <source>
        <dbReference type="ARBA" id="ARBA00022448"/>
    </source>
</evidence>
<evidence type="ECO:0000256" key="6">
    <source>
        <dbReference type="ARBA" id="ARBA00023136"/>
    </source>
</evidence>
<dbReference type="PANTHER" id="PTHR43045">
    <property type="entry name" value="SHIKIMATE TRANSPORTER"/>
    <property type="match status" value="1"/>
</dbReference>
<dbReference type="RefSeq" id="WP_305111742.1">
    <property type="nucleotide sequence ID" value="NZ_JAUTIX010000005.1"/>
</dbReference>
<dbReference type="Gene3D" id="1.20.1250.20">
    <property type="entry name" value="MFS general substrate transporter like domains"/>
    <property type="match status" value="2"/>
</dbReference>
<organism evidence="9 10">
    <name type="scientific">Tsukamurella strandjordii</name>
    <dbReference type="NCBI Taxonomy" id="147577"/>
    <lineage>
        <taxon>Bacteria</taxon>
        <taxon>Bacillati</taxon>
        <taxon>Actinomycetota</taxon>
        <taxon>Actinomycetes</taxon>
        <taxon>Mycobacteriales</taxon>
        <taxon>Tsukamurellaceae</taxon>
        <taxon>Tsukamurella</taxon>
    </lineage>
</organism>
<evidence type="ECO:0000256" key="3">
    <source>
        <dbReference type="ARBA" id="ARBA00022475"/>
    </source>
</evidence>
<feature type="transmembrane region" description="Helical" evidence="7">
    <location>
        <begin position="55"/>
        <end position="76"/>
    </location>
</feature>
<feature type="transmembrane region" description="Helical" evidence="7">
    <location>
        <begin position="191"/>
        <end position="210"/>
    </location>
</feature>
<keyword evidence="10" id="KW-1185">Reference proteome</keyword>
<accession>A0AA90NEN2</accession>
<feature type="transmembrane region" description="Helical" evidence="7">
    <location>
        <begin position="241"/>
        <end position="266"/>
    </location>
</feature>
<dbReference type="GO" id="GO:0022857">
    <property type="term" value="F:transmembrane transporter activity"/>
    <property type="evidence" value="ECO:0007669"/>
    <property type="project" value="InterPro"/>
</dbReference>
<dbReference type="SUPFAM" id="SSF103473">
    <property type="entry name" value="MFS general substrate transporter"/>
    <property type="match status" value="1"/>
</dbReference>
<feature type="transmembrane region" description="Helical" evidence="7">
    <location>
        <begin position="88"/>
        <end position="106"/>
    </location>
</feature>
<evidence type="ECO:0000256" key="4">
    <source>
        <dbReference type="ARBA" id="ARBA00022692"/>
    </source>
</evidence>
<dbReference type="AlphaFoldDB" id="A0AA90NEN2"/>
<feature type="transmembrane region" description="Helical" evidence="7">
    <location>
        <begin position="307"/>
        <end position="326"/>
    </location>
</feature>
<dbReference type="InterPro" id="IPR020846">
    <property type="entry name" value="MFS_dom"/>
</dbReference>
<evidence type="ECO:0000313" key="9">
    <source>
        <dbReference type="EMBL" id="MDP0398982.1"/>
    </source>
</evidence>
<keyword evidence="6 7" id="KW-0472">Membrane</keyword>
<comment type="subcellular location">
    <subcellularLocation>
        <location evidence="1">Cell membrane</location>
        <topology evidence="1">Multi-pass membrane protein</topology>
    </subcellularLocation>
</comment>
<dbReference type="CDD" id="cd17369">
    <property type="entry name" value="MFS_ShiA_like"/>
    <property type="match status" value="1"/>
</dbReference>
<feature type="transmembrane region" description="Helical" evidence="7">
    <location>
        <begin position="30"/>
        <end position="49"/>
    </location>
</feature>
<dbReference type="Pfam" id="PF07690">
    <property type="entry name" value="MFS_1"/>
    <property type="match status" value="1"/>
</dbReference>
<evidence type="ECO:0000259" key="8">
    <source>
        <dbReference type="PROSITE" id="PS50850"/>
    </source>
</evidence>
<keyword evidence="4 7" id="KW-0812">Transmembrane</keyword>
<evidence type="ECO:0000313" key="10">
    <source>
        <dbReference type="Proteomes" id="UP001178281"/>
    </source>
</evidence>
<dbReference type="PROSITE" id="PS50850">
    <property type="entry name" value="MFS"/>
    <property type="match status" value="1"/>
</dbReference>
<evidence type="ECO:0000256" key="1">
    <source>
        <dbReference type="ARBA" id="ARBA00004651"/>
    </source>
</evidence>
<protein>
    <submittedName>
        <fullName evidence="9">MFS transporter</fullName>
    </submittedName>
</protein>
<dbReference type="PANTHER" id="PTHR43045:SF1">
    <property type="entry name" value="SHIKIMATE TRANSPORTER"/>
    <property type="match status" value="1"/>
</dbReference>
<dbReference type="GO" id="GO:0005886">
    <property type="term" value="C:plasma membrane"/>
    <property type="evidence" value="ECO:0007669"/>
    <property type="project" value="UniProtKB-SubCell"/>
</dbReference>